<dbReference type="SMART" id="SM00387">
    <property type="entry name" value="HATPase_c"/>
    <property type="match status" value="1"/>
</dbReference>
<evidence type="ECO:0000256" key="1">
    <source>
        <dbReference type="ARBA" id="ARBA00000085"/>
    </source>
</evidence>
<organism evidence="9 10">
    <name type="scientific">Sediminitomix flava</name>
    <dbReference type="NCBI Taxonomy" id="379075"/>
    <lineage>
        <taxon>Bacteria</taxon>
        <taxon>Pseudomonadati</taxon>
        <taxon>Bacteroidota</taxon>
        <taxon>Cytophagia</taxon>
        <taxon>Cytophagales</taxon>
        <taxon>Flammeovirgaceae</taxon>
        <taxon>Sediminitomix</taxon>
    </lineage>
</organism>
<feature type="transmembrane region" description="Helical" evidence="7">
    <location>
        <begin position="161"/>
        <end position="182"/>
    </location>
</feature>
<evidence type="ECO:0000256" key="7">
    <source>
        <dbReference type="SAM" id="Phobius"/>
    </source>
</evidence>
<evidence type="ECO:0000313" key="10">
    <source>
        <dbReference type="Proteomes" id="UP000245535"/>
    </source>
</evidence>
<dbReference type="InterPro" id="IPR005467">
    <property type="entry name" value="His_kinase_dom"/>
</dbReference>
<dbReference type="InterPro" id="IPR003594">
    <property type="entry name" value="HATPase_dom"/>
</dbReference>
<dbReference type="InterPro" id="IPR003661">
    <property type="entry name" value="HisK_dim/P_dom"/>
</dbReference>
<comment type="catalytic activity">
    <reaction evidence="1">
        <text>ATP + protein L-histidine = ADP + protein N-phospho-L-histidine.</text>
        <dbReference type="EC" id="2.7.13.3"/>
    </reaction>
</comment>
<dbReference type="OrthoDB" id="9810447at2"/>
<comment type="caution">
    <text evidence="9">The sequence shown here is derived from an EMBL/GenBank/DDBJ whole genome shotgun (WGS) entry which is preliminary data.</text>
</comment>
<keyword evidence="6" id="KW-0902">Two-component regulatory system</keyword>
<evidence type="ECO:0000256" key="3">
    <source>
        <dbReference type="ARBA" id="ARBA00022553"/>
    </source>
</evidence>
<dbReference type="EMBL" id="QGDO01000002">
    <property type="protein sequence ID" value="PWJ43026.1"/>
    <property type="molecule type" value="Genomic_DNA"/>
</dbReference>
<keyword evidence="3" id="KW-0597">Phosphoprotein</keyword>
<feature type="domain" description="Histidine kinase" evidence="8">
    <location>
        <begin position="220"/>
        <end position="439"/>
    </location>
</feature>
<dbReference type="Pfam" id="PF02518">
    <property type="entry name" value="HATPase_c"/>
    <property type="match status" value="1"/>
</dbReference>
<proteinExistence type="predicted"/>
<feature type="transmembrane region" description="Helical" evidence="7">
    <location>
        <begin position="53"/>
        <end position="73"/>
    </location>
</feature>
<keyword evidence="4" id="KW-0808">Transferase</keyword>
<dbReference type="SUPFAM" id="SSF55874">
    <property type="entry name" value="ATPase domain of HSP90 chaperone/DNA topoisomerase II/histidine kinase"/>
    <property type="match status" value="1"/>
</dbReference>
<dbReference type="FunFam" id="3.30.565.10:FF:000006">
    <property type="entry name" value="Sensor histidine kinase WalK"/>
    <property type="match status" value="1"/>
</dbReference>
<feature type="transmembrane region" description="Helical" evidence="7">
    <location>
        <begin position="80"/>
        <end position="100"/>
    </location>
</feature>
<dbReference type="EC" id="2.7.13.3" evidence="2"/>
<keyword evidence="7" id="KW-0812">Transmembrane</keyword>
<dbReference type="PROSITE" id="PS50109">
    <property type="entry name" value="HIS_KIN"/>
    <property type="match status" value="1"/>
</dbReference>
<evidence type="ECO:0000259" key="8">
    <source>
        <dbReference type="PROSITE" id="PS50109"/>
    </source>
</evidence>
<reference evidence="9 10" key="1">
    <citation type="submission" date="2018-03" db="EMBL/GenBank/DDBJ databases">
        <title>Genomic Encyclopedia of Archaeal and Bacterial Type Strains, Phase II (KMG-II): from individual species to whole genera.</title>
        <authorList>
            <person name="Goeker M."/>
        </authorList>
    </citation>
    <scope>NUCLEOTIDE SEQUENCE [LARGE SCALE GENOMIC DNA]</scope>
    <source>
        <strain evidence="9 10">DSM 28229</strain>
    </source>
</reference>
<keyword evidence="10" id="KW-1185">Reference proteome</keyword>
<name>A0A315ZBS2_SEDFL</name>
<keyword evidence="7" id="KW-0472">Membrane</keyword>
<dbReference type="Pfam" id="PF00512">
    <property type="entry name" value="HisKA"/>
    <property type="match status" value="1"/>
</dbReference>
<dbReference type="CDD" id="cd00082">
    <property type="entry name" value="HisKA"/>
    <property type="match status" value="1"/>
</dbReference>
<dbReference type="PRINTS" id="PR00344">
    <property type="entry name" value="BCTRLSENSOR"/>
</dbReference>
<evidence type="ECO:0000256" key="6">
    <source>
        <dbReference type="ARBA" id="ARBA00023012"/>
    </source>
</evidence>
<keyword evidence="7" id="KW-1133">Transmembrane helix</keyword>
<dbReference type="AlphaFoldDB" id="A0A315ZBS2"/>
<evidence type="ECO:0000256" key="5">
    <source>
        <dbReference type="ARBA" id="ARBA00022777"/>
    </source>
</evidence>
<dbReference type="Gene3D" id="3.30.565.10">
    <property type="entry name" value="Histidine kinase-like ATPase, C-terminal domain"/>
    <property type="match status" value="1"/>
</dbReference>
<dbReference type="InterPro" id="IPR004358">
    <property type="entry name" value="Sig_transdc_His_kin-like_C"/>
</dbReference>
<dbReference type="InterPro" id="IPR050736">
    <property type="entry name" value="Sensor_HK_Regulatory"/>
</dbReference>
<dbReference type="PANTHER" id="PTHR43711">
    <property type="entry name" value="TWO-COMPONENT HISTIDINE KINASE"/>
    <property type="match status" value="1"/>
</dbReference>
<evidence type="ECO:0000256" key="2">
    <source>
        <dbReference type="ARBA" id="ARBA00012438"/>
    </source>
</evidence>
<dbReference type="InterPro" id="IPR036097">
    <property type="entry name" value="HisK_dim/P_sf"/>
</dbReference>
<dbReference type="Gene3D" id="1.10.287.130">
    <property type="match status" value="1"/>
</dbReference>
<dbReference type="RefSeq" id="WP_109617223.1">
    <property type="nucleotide sequence ID" value="NZ_QGDO01000002.1"/>
</dbReference>
<protein>
    <recommendedName>
        <fullName evidence="2">histidine kinase</fullName>
        <ecNumber evidence="2">2.7.13.3</ecNumber>
    </recommendedName>
</protein>
<dbReference type="PANTHER" id="PTHR43711:SF26">
    <property type="entry name" value="SENSOR HISTIDINE KINASE RCSC"/>
    <property type="match status" value="1"/>
</dbReference>
<feature type="transmembrane region" description="Helical" evidence="7">
    <location>
        <begin position="106"/>
        <end position="125"/>
    </location>
</feature>
<accession>A0A315ZBS2</accession>
<keyword evidence="5" id="KW-0418">Kinase</keyword>
<evidence type="ECO:0000256" key="4">
    <source>
        <dbReference type="ARBA" id="ARBA00022679"/>
    </source>
</evidence>
<feature type="transmembrane region" description="Helical" evidence="7">
    <location>
        <begin position="132"/>
        <end position="155"/>
    </location>
</feature>
<dbReference type="SMART" id="SM00388">
    <property type="entry name" value="HisKA"/>
    <property type="match status" value="1"/>
</dbReference>
<gene>
    <name evidence="9" type="ORF">BC781_102573</name>
</gene>
<dbReference type="CDD" id="cd00075">
    <property type="entry name" value="HATPase"/>
    <property type="match status" value="1"/>
</dbReference>
<dbReference type="SUPFAM" id="SSF47384">
    <property type="entry name" value="Homodimeric domain of signal transducing histidine kinase"/>
    <property type="match status" value="1"/>
</dbReference>
<dbReference type="InterPro" id="IPR036890">
    <property type="entry name" value="HATPase_C_sf"/>
</dbReference>
<evidence type="ECO:0000313" key="9">
    <source>
        <dbReference type="EMBL" id="PWJ43026.1"/>
    </source>
</evidence>
<dbReference type="GO" id="GO:0000155">
    <property type="term" value="F:phosphorelay sensor kinase activity"/>
    <property type="evidence" value="ECO:0007669"/>
    <property type="project" value="InterPro"/>
</dbReference>
<dbReference type="Proteomes" id="UP000245535">
    <property type="component" value="Unassembled WGS sequence"/>
</dbReference>
<sequence length="449" mass="50786">MLKNIKHISFSKESIFGGLNDLPLEQRVLNGILILSGSGNIMTPLVLPEGGMSSTFSLALYVTGTICVLGYIASRFWDKFLLALILLTGVQISIITLAWFENGGLRGVVPICFIVVLMMNVQFYPSHYIRHLIVGAIVLFLAYVILELHFTHLLYGREVTTALLIFNFGMMITFSFSILLLFKSQYKKWEKETLEKEKKLALALEKEKELNAIKNQFISIVSHQFRTPMTIIQSSAQLIALQTAKKLKEEDKNRLDKQFNQIYDAIDLVTSMMERILDQGKIESGQVQFKPSSQDLVQTLNKIIGKYQSKGKYQDLKLKVLGTSQNILFDQNLMEHSIDNLISNAIKYDPQHRTPDVSIDFQEEQVIIAIKDRGIGIPKEEQEKLFSPFFRANNVSNIKGTGVGLSVVKRFVELHQGTISVESEENEGSCFYINLPLKPIKKLPISQSS</sequence>